<dbReference type="AlphaFoldDB" id="A0A5C4XI58"/>
<evidence type="ECO:0000313" key="2">
    <source>
        <dbReference type="EMBL" id="MBB6018833.1"/>
    </source>
</evidence>
<reference evidence="3 4" key="1">
    <citation type="submission" date="2019-06" db="EMBL/GenBank/DDBJ databases">
        <title>Genome sequence of Deinococcus radiopugnans ATCC 19172.</title>
        <authorList>
            <person name="Maclea K.S."/>
            <person name="Maynard C.R."/>
        </authorList>
    </citation>
    <scope>NUCLEOTIDE SEQUENCE [LARGE SCALE GENOMIC DNA]</scope>
    <source>
        <strain evidence="3 4">ATCC 19172</strain>
    </source>
</reference>
<feature type="region of interest" description="Disordered" evidence="1">
    <location>
        <begin position="93"/>
        <end position="133"/>
    </location>
</feature>
<dbReference type="OrthoDB" id="9955919at2"/>
<accession>A0A5C4XI58</accession>
<evidence type="ECO:0000313" key="5">
    <source>
        <dbReference type="Proteomes" id="UP000629870"/>
    </source>
</evidence>
<feature type="compositionally biased region" description="Basic and acidic residues" evidence="1">
    <location>
        <begin position="124"/>
        <end position="133"/>
    </location>
</feature>
<dbReference type="RefSeq" id="WP_139404981.1">
    <property type="nucleotide sequence ID" value="NZ_JACHEW010000046.1"/>
</dbReference>
<keyword evidence="5" id="KW-1185">Reference proteome</keyword>
<dbReference type="Proteomes" id="UP000629870">
    <property type="component" value="Unassembled WGS sequence"/>
</dbReference>
<dbReference type="Proteomes" id="UP000313988">
    <property type="component" value="Unassembled WGS sequence"/>
</dbReference>
<dbReference type="EMBL" id="VDMO01000046">
    <property type="protein sequence ID" value="TNM63215.1"/>
    <property type="molecule type" value="Genomic_DNA"/>
</dbReference>
<reference evidence="2 5" key="2">
    <citation type="submission" date="2020-08" db="EMBL/GenBank/DDBJ databases">
        <title>Genomic Encyclopedia of Type Strains, Phase IV (KMG-IV): sequencing the most valuable type-strain genomes for metagenomic binning, comparative biology and taxonomic classification.</title>
        <authorList>
            <person name="Goeker M."/>
        </authorList>
    </citation>
    <scope>NUCLEOTIDE SEQUENCE [LARGE SCALE GENOMIC DNA]</scope>
    <source>
        <strain evidence="2 5">DSM 12027</strain>
    </source>
</reference>
<sequence>MLTFSEHVRNKSPETQRRLYTLFQRAVKQGEIPALKLLTRFEIQGFKGQPRQVQNYAYTDGTAQQVSAWIERQEQTQKQNGFTVEQAQELTDAELNAAIQQQTKGSRKRKPKATKTTKKPASTNEEKTPEPIH</sequence>
<protein>
    <submittedName>
        <fullName evidence="3">Uncharacterized protein</fullName>
    </submittedName>
</protein>
<organism evidence="3 4">
    <name type="scientific">Deinococcus radiopugnans ATCC 19172</name>
    <dbReference type="NCBI Taxonomy" id="585398"/>
    <lineage>
        <taxon>Bacteria</taxon>
        <taxon>Thermotogati</taxon>
        <taxon>Deinococcota</taxon>
        <taxon>Deinococci</taxon>
        <taxon>Deinococcales</taxon>
        <taxon>Deinococcaceae</taxon>
        <taxon>Deinococcus</taxon>
    </lineage>
</organism>
<proteinExistence type="predicted"/>
<name>A0A5C4XI58_9DEIO</name>
<evidence type="ECO:0000256" key="1">
    <source>
        <dbReference type="SAM" id="MobiDB-lite"/>
    </source>
</evidence>
<gene>
    <name evidence="3" type="ORF">FHR04_20205</name>
    <name evidence="2" type="ORF">HNQ04_004114</name>
</gene>
<evidence type="ECO:0000313" key="3">
    <source>
        <dbReference type="EMBL" id="TNM63215.1"/>
    </source>
</evidence>
<comment type="caution">
    <text evidence="3">The sequence shown here is derived from an EMBL/GenBank/DDBJ whole genome shotgun (WGS) entry which is preliminary data.</text>
</comment>
<feature type="compositionally biased region" description="Basic residues" evidence="1">
    <location>
        <begin position="105"/>
        <end position="118"/>
    </location>
</feature>
<evidence type="ECO:0000313" key="4">
    <source>
        <dbReference type="Proteomes" id="UP000313988"/>
    </source>
</evidence>
<dbReference type="EMBL" id="JACHEW010000046">
    <property type="protein sequence ID" value="MBB6018833.1"/>
    <property type="molecule type" value="Genomic_DNA"/>
</dbReference>